<evidence type="ECO:0000256" key="1">
    <source>
        <dbReference type="ARBA" id="ARBA00004382"/>
    </source>
</evidence>
<sequence length="624" mass="66274">MLTSIRNKSTSFVAKVLFGLLIVAFALWGIGDIFSGDQAQKPVATIGSVKYSQAEFRRDLKQAMDRFAQQMQGMQFTAQQFAQFGGVAQVVAQAINRNSLKVYAQEHGLSVSQATAVAEIQADPQFQNATRQFDRNRFVLALDQLGLSESGYVAEVQSDLVNQALYRAILTGITVPKPMAAELYLYQAEERAADVLVIPNASMKDIPAPDDAALEAYRKEHADAYKAPEYRAATVLTVAPEDLVGEVTVTDDEIAQEYEAQKANFSTPDIREVEQVVVQDQAQADKIEEAVKGGAAFADAVKQVTGGDPVALGKVTKEKLPAEIADGVFAVAAGGVSAPLKSPFGIHVVHVISSEPATTKTLDEMKVQLKHNIALAKATEALDSIIKQLDDTLAGGASLDEAGAKLKMKVAKVAAVDTAGKDEKGADTGLKPDVVQLIFSTDAGNQSSVTPFNDGSYAVVQTTSTTPPADKPFDQVKEQLKSDWLAEKQHEAAQAKAKEIAEKAKTGDLQAEATALGLTVKQSPAFTRDKGDPLNDITPSLAASLFAVKQGETAVGDSKDGPVVAKVTGITPPDPAAHPDDVATLTQAVNNQIRGDLAAQFSAALQQEIKPVVHEDVINSLIAE</sequence>
<evidence type="ECO:0000256" key="2">
    <source>
        <dbReference type="ARBA" id="ARBA00018370"/>
    </source>
</evidence>
<evidence type="ECO:0000256" key="5">
    <source>
        <dbReference type="ARBA" id="ARBA00022692"/>
    </source>
</evidence>
<keyword evidence="14" id="KW-0697">Rotamase</keyword>
<proteinExistence type="inferred from homology"/>
<dbReference type="Proteomes" id="UP001230156">
    <property type="component" value="Unassembled WGS sequence"/>
</dbReference>
<feature type="transmembrane region" description="Helical" evidence="15">
    <location>
        <begin position="12"/>
        <end position="31"/>
    </location>
</feature>
<dbReference type="Pfam" id="PF13624">
    <property type="entry name" value="SurA_N_3"/>
    <property type="match status" value="1"/>
</dbReference>
<keyword evidence="6 15" id="KW-1133">Transmembrane helix</keyword>
<evidence type="ECO:0000256" key="8">
    <source>
        <dbReference type="ARBA" id="ARBA00023186"/>
    </source>
</evidence>
<dbReference type="Pfam" id="PF13145">
    <property type="entry name" value="Rotamase_2"/>
    <property type="match status" value="2"/>
</dbReference>
<evidence type="ECO:0000256" key="15">
    <source>
        <dbReference type="SAM" id="Phobius"/>
    </source>
</evidence>
<dbReference type="PANTHER" id="PTHR47529:SF1">
    <property type="entry name" value="PERIPLASMIC CHAPERONE PPID"/>
    <property type="match status" value="1"/>
</dbReference>
<dbReference type="RefSeq" id="WP_379955493.1">
    <property type="nucleotide sequence ID" value="NZ_JAUYVI010000003.1"/>
</dbReference>
<comment type="subcellular location">
    <subcellularLocation>
        <location evidence="1">Cell inner membrane</location>
        <topology evidence="1">Single-pass type II membrane protein</topology>
        <orientation evidence="1">Periplasmic side</orientation>
    </subcellularLocation>
</comment>
<evidence type="ECO:0000259" key="16">
    <source>
        <dbReference type="PROSITE" id="PS50198"/>
    </source>
</evidence>
<comment type="caution">
    <text evidence="17">The sequence shown here is derived from an EMBL/GenBank/DDBJ whole genome shotgun (WGS) entry which is preliminary data.</text>
</comment>
<evidence type="ECO:0000256" key="3">
    <source>
        <dbReference type="ARBA" id="ARBA00022475"/>
    </source>
</evidence>
<keyword evidence="14" id="KW-0413">Isomerase</keyword>
<evidence type="ECO:0000256" key="12">
    <source>
        <dbReference type="ARBA" id="ARBA00040743"/>
    </source>
</evidence>
<dbReference type="EMBL" id="JAUYVI010000003">
    <property type="protein sequence ID" value="MDQ7248050.1"/>
    <property type="molecule type" value="Genomic_DNA"/>
</dbReference>
<dbReference type="InterPro" id="IPR000297">
    <property type="entry name" value="PPIase_PpiC"/>
</dbReference>
<name>A0ABU0YK07_9PROT</name>
<keyword evidence="8" id="KW-0143">Chaperone</keyword>
<dbReference type="InterPro" id="IPR052029">
    <property type="entry name" value="PpiD_chaperone"/>
</dbReference>
<organism evidence="17 18">
    <name type="scientific">Dongia sedimenti</name>
    <dbReference type="NCBI Taxonomy" id="3064282"/>
    <lineage>
        <taxon>Bacteria</taxon>
        <taxon>Pseudomonadati</taxon>
        <taxon>Pseudomonadota</taxon>
        <taxon>Alphaproteobacteria</taxon>
        <taxon>Rhodospirillales</taxon>
        <taxon>Dongiaceae</taxon>
        <taxon>Dongia</taxon>
    </lineage>
</organism>
<dbReference type="PANTHER" id="PTHR47529">
    <property type="entry name" value="PEPTIDYL-PROLYL CIS-TRANS ISOMERASE D"/>
    <property type="match status" value="1"/>
</dbReference>
<evidence type="ECO:0000256" key="14">
    <source>
        <dbReference type="PROSITE-ProRule" id="PRU00278"/>
    </source>
</evidence>
<keyword evidence="3" id="KW-1003">Cell membrane</keyword>
<dbReference type="SUPFAM" id="SSF109998">
    <property type="entry name" value="Triger factor/SurA peptide-binding domain-like"/>
    <property type="match status" value="1"/>
</dbReference>
<comment type="similarity">
    <text evidence="11">Belongs to the PpiD chaperone family.</text>
</comment>
<evidence type="ECO:0000256" key="9">
    <source>
        <dbReference type="ARBA" id="ARBA00030642"/>
    </source>
</evidence>
<gene>
    <name evidence="17" type="ORF">Q8A70_10255</name>
</gene>
<keyword evidence="4" id="KW-0997">Cell inner membrane</keyword>
<keyword evidence="7 15" id="KW-0472">Membrane</keyword>
<dbReference type="PROSITE" id="PS50198">
    <property type="entry name" value="PPIC_PPIASE_2"/>
    <property type="match status" value="1"/>
</dbReference>
<evidence type="ECO:0000256" key="11">
    <source>
        <dbReference type="ARBA" id="ARBA00038408"/>
    </source>
</evidence>
<keyword evidence="5 15" id="KW-0812">Transmembrane</keyword>
<evidence type="ECO:0000256" key="7">
    <source>
        <dbReference type="ARBA" id="ARBA00023136"/>
    </source>
</evidence>
<protein>
    <recommendedName>
        <fullName evidence="2">Parvulin-like PPIase</fullName>
    </recommendedName>
    <alternativeName>
        <fullName evidence="9">Peptidyl-prolyl cis-trans isomerase plp</fullName>
    </alternativeName>
    <alternativeName>
        <fullName evidence="12">Periplasmic chaperone PpiD</fullName>
    </alternativeName>
    <alternativeName>
        <fullName evidence="13">Periplasmic folding chaperone</fullName>
    </alternativeName>
    <alternativeName>
        <fullName evidence="10">Rotamase plp</fullName>
    </alternativeName>
</protein>
<dbReference type="Gene3D" id="3.10.50.40">
    <property type="match status" value="1"/>
</dbReference>
<dbReference type="InterPro" id="IPR027304">
    <property type="entry name" value="Trigger_fact/SurA_dom_sf"/>
</dbReference>
<dbReference type="SUPFAM" id="SSF54534">
    <property type="entry name" value="FKBP-like"/>
    <property type="match status" value="1"/>
</dbReference>
<evidence type="ECO:0000313" key="17">
    <source>
        <dbReference type="EMBL" id="MDQ7248050.1"/>
    </source>
</evidence>
<keyword evidence="18" id="KW-1185">Reference proteome</keyword>
<evidence type="ECO:0000256" key="10">
    <source>
        <dbReference type="ARBA" id="ARBA00031484"/>
    </source>
</evidence>
<evidence type="ECO:0000256" key="13">
    <source>
        <dbReference type="ARBA" id="ARBA00042775"/>
    </source>
</evidence>
<evidence type="ECO:0000256" key="4">
    <source>
        <dbReference type="ARBA" id="ARBA00022519"/>
    </source>
</evidence>
<dbReference type="InterPro" id="IPR046357">
    <property type="entry name" value="PPIase_dom_sf"/>
</dbReference>
<evidence type="ECO:0000256" key="6">
    <source>
        <dbReference type="ARBA" id="ARBA00022989"/>
    </source>
</evidence>
<accession>A0ABU0YK07</accession>
<reference evidence="18" key="1">
    <citation type="submission" date="2023-08" db="EMBL/GenBank/DDBJ databases">
        <title>Rhodospirillaceae gen. nov., a novel taxon isolated from the Yangtze River Yuezi River estuary sludge.</title>
        <authorList>
            <person name="Ruan L."/>
        </authorList>
    </citation>
    <scope>NUCLEOTIDE SEQUENCE [LARGE SCALE GENOMIC DNA]</scope>
    <source>
        <strain evidence="18">R-7</strain>
    </source>
</reference>
<feature type="domain" description="PpiC" evidence="16">
    <location>
        <begin position="268"/>
        <end position="353"/>
    </location>
</feature>
<evidence type="ECO:0000313" key="18">
    <source>
        <dbReference type="Proteomes" id="UP001230156"/>
    </source>
</evidence>